<dbReference type="PIRSF" id="PIRSF005604">
    <property type="entry name" value="XET"/>
    <property type="match status" value="1"/>
</dbReference>
<dbReference type="PRINTS" id="PR00737">
    <property type="entry name" value="GLHYDRLASE16"/>
</dbReference>
<proteinExistence type="inferred from homology"/>
<dbReference type="GO" id="GO:0016762">
    <property type="term" value="F:xyloglucan:xyloglucosyl transferase activity"/>
    <property type="evidence" value="ECO:0000318"/>
    <property type="project" value="GO_Central"/>
</dbReference>
<dbReference type="Pfam" id="PF06955">
    <property type="entry name" value="XET_C"/>
    <property type="match status" value="1"/>
</dbReference>
<comment type="subcellular location">
    <subcellularLocation>
        <location evidence="8">Secreted</location>
        <location evidence="8">Cell wall</location>
    </subcellularLocation>
    <subcellularLocation>
        <location evidence="8">Secreted</location>
        <location evidence="8">Extracellular space</location>
        <location evidence="8">Apoplast</location>
    </subcellularLocation>
</comment>
<protein>
    <recommendedName>
        <fullName evidence="8">Xyloglucan endotransglucosylase/hydrolase</fullName>
        <ecNumber evidence="8">2.4.1.207</ecNumber>
    </recommendedName>
</protein>
<dbReference type="InterPro" id="IPR008263">
    <property type="entry name" value="GH16_AS"/>
</dbReference>
<dbReference type="PROSITE" id="PS01034">
    <property type="entry name" value="GH16_1"/>
    <property type="match status" value="1"/>
</dbReference>
<dbReference type="InterPro" id="IPR010713">
    <property type="entry name" value="XET_C"/>
</dbReference>
<keyword evidence="3" id="KW-1015">Disulfide bond</keyword>
<evidence type="ECO:0000256" key="7">
    <source>
        <dbReference type="PIRSR" id="PIRSR005604-2"/>
    </source>
</evidence>
<keyword evidence="8" id="KW-0964">Secreted</keyword>
<dbReference type="PANTHER" id="PTHR31062">
    <property type="entry name" value="XYLOGLUCAN ENDOTRANSGLUCOSYLASE/HYDROLASE PROTEIN 8-RELATED"/>
    <property type="match status" value="1"/>
</dbReference>
<dbReference type="GO" id="GO:0010411">
    <property type="term" value="P:xyloglucan metabolic process"/>
    <property type="evidence" value="ECO:0000318"/>
    <property type="project" value="GO_Central"/>
</dbReference>
<dbReference type="PROSITE" id="PS51762">
    <property type="entry name" value="GH16_2"/>
    <property type="match status" value="1"/>
</dbReference>
<evidence type="ECO:0000256" key="2">
    <source>
        <dbReference type="ARBA" id="ARBA00022801"/>
    </source>
</evidence>
<feature type="chain" id="PRO_5005127397" description="Xyloglucan endotransglucosylase/hydrolase" evidence="8">
    <location>
        <begin position="20"/>
        <end position="286"/>
    </location>
</feature>
<evidence type="ECO:0000256" key="1">
    <source>
        <dbReference type="ARBA" id="ARBA00022679"/>
    </source>
</evidence>
<reference evidence="10 11" key="1">
    <citation type="journal article" date="2011" name="Science">
        <title>The Selaginella genome identifies genetic changes associated with the evolution of vascular plants.</title>
        <authorList>
            <person name="Banks J.A."/>
            <person name="Nishiyama T."/>
            <person name="Hasebe M."/>
            <person name="Bowman J.L."/>
            <person name="Gribskov M."/>
            <person name="dePamphilis C."/>
            <person name="Albert V.A."/>
            <person name="Aono N."/>
            <person name="Aoyama T."/>
            <person name="Ambrose B.A."/>
            <person name="Ashton N.W."/>
            <person name="Axtell M.J."/>
            <person name="Barker E."/>
            <person name="Barker M.S."/>
            <person name="Bennetzen J.L."/>
            <person name="Bonawitz N.D."/>
            <person name="Chapple C."/>
            <person name="Cheng C."/>
            <person name="Correa L.G."/>
            <person name="Dacre M."/>
            <person name="DeBarry J."/>
            <person name="Dreyer I."/>
            <person name="Elias M."/>
            <person name="Engstrom E.M."/>
            <person name="Estelle M."/>
            <person name="Feng L."/>
            <person name="Finet C."/>
            <person name="Floyd S.K."/>
            <person name="Frommer W.B."/>
            <person name="Fujita T."/>
            <person name="Gramzow L."/>
            <person name="Gutensohn M."/>
            <person name="Harholt J."/>
            <person name="Hattori M."/>
            <person name="Heyl A."/>
            <person name="Hirai T."/>
            <person name="Hiwatashi Y."/>
            <person name="Ishikawa M."/>
            <person name="Iwata M."/>
            <person name="Karol K.G."/>
            <person name="Koehler B."/>
            <person name="Kolukisaoglu U."/>
            <person name="Kubo M."/>
            <person name="Kurata T."/>
            <person name="Lalonde S."/>
            <person name="Li K."/>
            <person name="Li Y."/>
            <person name="Litt A."/>
            <person name="Lyons E."/>
            <person name="Manning G."/>
            <person name="Maruyama T."/>
            <person name="Michael T.P."/>
            <person name="Mikami K."/>
            <person name="Miyazaki S."/>
            <person name="Morinaga S."/>
            <person name="Murata T."/>
            <person name="Mueller-Roeber B."/>
            <person name="Nelson D.R."/>
            <person name="Obara M."/>
            <person name="Oguri Y."/>
            <person name="Olmstead R.G."/>
            <person name="Onodera N."/>
            <person name="Petersen B.L."/>
            <person name="Pils B."/>
            <person name="Prigge M."/>
            <person name="Rensing S.A."/>
            <person name="Riano-Pachon D.M."/>
            <person name="Roberts A.W."/>
            <person name="Sato Y."/>
            <person name="Scheller H.V."/>
            <person name="Schulz B."/>
            <person name="Schulz C."/>
            <person name="Shakirov E.V."/>
            <person name="Shibagaki N."/>
            <person name="Shinohara N."/>
            <person name="Shippen D.E."/>
            <person name="Soerensen I."/>
            <person name="Sotooka R."/>
            <person name="Sugimoto N."/>
            <person name="Sugita M."/>
            <person name="Sumikawa N."/>
            <person name="Tanurdzic M."/>
            <person name="Theissen G."/>
            <person name="Ulvskov P."/>
            <person name="Wakazuki S."/>
            <person name="Weng J.K."/>
            <person name="Willats W.W."/>
            <person name="Wipf D."/>
            <person name="Wolf P.G."/>
            <person name="Yang L."/>
            <person name="Zimmer A.D."/>
            <person name="Zhu Q."/>
            <person name="Mitros T."/>
            <person name="Hellsten U."/>
            <person name="Loque D."/>
            <person name="Otillar R."/>
            <person name="Salamov A."/>
            <person name="Schmutz J."/>
            <person name="Shapiro H."/>
            <person name="Lindquist E."/>
            <person name="Lucas S."/>
            <person name="Rokhsar D."/>
            <person name="Grigoriev I.V."/>
        </authorList>
    </citation>
    <scope>NUCLEOTIDE SEQUENCE [LARGE SCALE GENOMIC DNA]</scope>
</reference>
<dbReference type="CDD" id="cd02176">
    <property type="entry name" value="GH16_XET"/>
    <property type="match status" value="1"/>
</dbReference>
<dbReference type="SMR" id="D8TD44"/>
<dbReference type="OrthoDB" id="4781at2759"/>
<keyword evidence="1 8" id="KW-0808">Transferase</keyword>
<comment type="PTM">
    <text evidence="8">Contains at least one intrachain disulfide bond essential for its enzymatic activity.</text>
</comment>
<feature type="signal peptide" evidence="8">
    <location>
        <begin position="1"/>
        <end position="19"/>
    </location>
</feature>
<dbReference type="FunFam" id="2.60.120.200:FF:000025">
    <property type="entry name" value="Xyloglucan endotransglucosylase/hydrolase"/>
    <property type="match status" value="1"/>
</dbReference>
<evidence type="ECO:0000256" key="4">
    <source>
        <dbReference type="ARBA" id="ARBA00023180"/>
    </source>
</evidence>
<accession>D8TD44</accession>
<dbReference type="InParanoid" id="D8TD44"/>
<keyword evidence="8" id="KW-0134">Cell wall</keyword>
<dbReference type="HOGENOM" id="CLU_048041_0_0_1"/>
<comment type="similarity">
    <text evidence="8">Belongs to the glycosyl hydrolase 16 family.</text>
</comment>
<evidence type="ECO:0000313" key="11">
    <source>
        <dbReference type="Proteomes" id="UP000001514"/>
    </source>
</evidence>
<dbReference type="STRING" id="88036.D8TD44"/>
<dbReference type="InterPro" id="IPR044791">
    <property type="entry name" value="Beta-glucanase/XTH"/>
</dbReference>
<dbReference type="InterPro" id="IPR008264">
    <property type="entry name" value="Beta_glucanase"/>
</dbReference>
<dbReference type="GO" id="GO:0071555">
    <property type="term" value="P:cell wall organization"/>
    <property type="evidence" value="ECO:0007669"/>
    <property type="project" value="UniProtKB-KW"/>
</dbReference>
<dbReference type="OMA" id="WWNEERY"/>
<evidence type="ECO:0000256" key="8">
    <source>
        <dbReference type="RuleBase" id="RU361120"/>
    </source>
</evidence>
<dbReference type="GO" id="GO:0009834">
    <property type="term" value="P:plant-type secondary cell wall biogenesis"/>
    <property type="evidence" value="ECO:0000318"/>
    <property type="project" value="GO_Central"/>
</dbReference>
<keyword evidence="11" id="KW-1185">Reference proteome</keyword>
<evidence type="ECO:0000259" key="9">
    <source>
        <dbReference type="PROSITE" id="PS51762"/>
    </source>
</evidence>
<feature type="active site" description="Proton donor" evidence="6">
    <location>
        <position position="105"/>
    </location>
</feature>
<dbReference type="GO" id="GO:0048046">
    <property type="term" value="C:apoplast"/>
    <property type="evidence" value="ECO:0007669"/>
    <property type="project" value="UniProtKB-SubCell"/>
</dbReference>
<feature type="active site" description="Nucleophile" evidence="6">
    <location>
        <position position="101"/>
    </location>
</feature>
<dbReference type="Gramene" id="EFJ05401">
    <property type="protein sequence ID" value="EFJ05401"/>
    <property type="gene ID" value="SELMODRAFT_431582"/>
</dbReference>
<keyword evidence="8" id="KW-0961">Cell wall biogenesis/degradation</keyword>
<dbReference type="Gene3D" id="2.60.120.200">
    <property type="match status" value="1"/>
</dbReference>
<keyword evidence="5 8" id="KW-0326">Glycosidase</keyword>
<dbReference type="InterPro" id="IPR013320">
    <property type="entry name" value="ConA-like_dom_sf"/>
</dbReference>
<name>D8TD44_SELML</name>
<sequence>MGRLFVLGFVVVLAASSLAATVNKNFNTDFAVTWSPDHVNTLLGGSALQLRLDNSSGSGFASKGQFLFGKISMDMKLVPGDSAGTVTAYYLTSGQTPNRDELDFEFLGNVSGEPYILQTNIYSNGVGAREQRIFLWFDPTTSFHSYSVLWNQHQIVFLVDEIPIRVFRNNEAKGVAFPSKQSMGAFSSIWNGDQWATRGGVVKIDWSKAPFVASYRNFAVDACESGKVEACSAMASSAWWNEERYRSLNRNQRHRLKWVQKNYMVYDYCIDTSRYPTPPAECKDAF</sequence>
<evidence type="ECO:0000256" key="3">
    <source>
        <dbReference type="ARBA" id="ARBA00023157"/>
    </source>
</evidence>
<dbReference type="EMBL" id="GL377726">
    <property type="protein sequence ID" value="EFJ05401.1"/>
    <property type="molecule type" value="Genomic_DNA"/>
</dbReference>
<evidence type="ECO:0000256" key="5">
    <source>
        <dbReference type="ARBA" id="ARBA00023295"/>
    </source>
</evidence>
<dbReference type="KEGG" id="smo:SELMODRAFT_431582"/>
<organism evidence="11">
    <name type="scientific">Selaginella moellendorffii</name>
    <name type="common">Spikemoss</name>
    <dbReference type="NCBI Taxonomy" id="88036"/>
    <lineage>
        <taxon>Eukaryota</taxon>
        <taxon>Viridiplantae</taxon>
        <taxon>Streptophyta</taxon>
        <taxon>Embryophyta</taxon>
        <taxon>Tracheophyta</taxon>
        <taxon>Lycopodiopsida</taxon>
        <taxon>Selaginellales</taxon>
        <taxon>Selaginellaceae</taxon>
        <taxon>Selaginella</taxon>
    </lineage>
</organism>
<keyword evidence="4" id="KW-0325">Glycoprotein</keyword>
<dbReference type="InterPro" id="IPR016455">
    <property type="entry name" value="XTH"/>
</dbReference>
<keyword evidence="8" id="KW-0052">Apoplast</keyword>
<dbReference type="GO" id="GO:0009505">
    <property type="term" value="C:plant-type cell wall"/>
    <property type="evidence" value="ECO:0000318"/>
    <property type="project" value="GO_Central"/>
</dbReference>
<evidence type="ECO:0000256" key="6">
    <source>
        <dbReference type="PIRSR" id="PIRSR005604-1"/>
    </source>
</evidence>
<dbReference type="InterPro" id="IPR000757">
    <property type="entry name" value="Beta-glucanase-like"/>
</dbReference>
<keyword evidence="8" id="KW-0732">Signal</keyword>
<feature type="domain" description="GH16" evidence="9">
    <location>
        <begin position="16"/>
        <end position="215"/>
    </location>
</feature>
<feature type="glycosylation site" description="N-linked (GlcNAc...) asparagine" evidence="7">
    <location>
        <position position="109"/>
    </location>
</feature>
<dbReference type="Pfam" id="PF00722">
    <property type="entry name" value="Glyco_hydro_16"/>
    <property type="match status" value="1"/>
</dbReference>
<dbReference type="GO" id="GO:0004553">
    <property type="term" value="F:hydrolase activity, hydrolyzing O-glycosyl compounds"/>
    <property type="evidence" value="ECO:0007669"/>
    <property type="project" value="InterPro"/>
</dbReference>
<keyword evidence="2 8" id="KW-0378">Hydrolase</keyword>
<gene>
    <name evidence="10" type="ORF">SELMODRAFT_431582</name>
</gene>
<dbReference type="SUPFAM" id="SSF49899">
    <property type="entry name" value="Concanavalin A-like lectins/glucanases"/>
    <property type="match status" value="1"/>
</dbReference>
<dbReference type="EC" id="2.4.1.207" evidence="8"/>
<evidence type="ECO:0000313" key="10">
    <source>
        <dbReference type="EMBL" id="EFJ05401.1"/>
    </source>
</evidence>
<dbReference type="eggNOG" id="ENOG502QQ71">
    <property type="taxonomic scope" value="Eukaryota"/>
</dbReference>
<dbReference type="AlphaFoldDB" id="D8TD44"/>
<comment type="function">
    <text evidence="8">Catalyzes xyloglucan endohydrolysis (XEH) and/or endotransglycosylation (XET). Cleaves and religates xyloglucan polymers, an essential constituent of the primary cell wall, and thereby participates in cell wall construction of growing tissues.</text>
</comment>
<dbReference type="Proteomes" id="UP000001514">
    <property type="component" value="Unassembled WGS sequence"/>
</dbReference>